<accession>E1ZZ35</accession>
<evidence type="ECO:0000256" key="3">
    <source>
        <dbReference type="ARBA" id="ARBA00022833"/>
    </source>
</evidence>
<protein>
    <recommendedName>
        <fullName evidence="6">THAP-type domain-containing protein</fullName>
    </recommendedName>
</protein>
<keyword evidence="8" id="KW-1185">Reference proteome</keyword>
<keyword evidence="2 5" id="KW-0863">Zinc-finger</keyword>
<dbReference type="GO" id="GO:0003677">
    <property type="term" value="F:DNA binding"/>
    <property type="evidence" value="ECO:0007669"/>
    <property type="project" value="UniProtKB-UniRule"/>
</dbReference>
<feature type="non-terminal residue" evidence="7">
    <location>
        <position position="1"/>
    </location>
</feature>
<dbReference type="PROSITE" id="PS50950">
    <property type="entry name" value="ZF_THAP"/>
    <property type="match status" value="1"/>
</dbReference>
<dbReference type="OMA" id="NSYLCEM"/>
<evidence type="ECO:0000256" key="1">
    <source>
        <dbReference type="ARBA" id="ARBA00022723"/>
    </source>
</evidence>
<dbReference type="Proteomes" id="UP000000311">
    <property type="component" value="Unassembled WGS sequence"/>
</dbReference>
<organism evidence="8">
    <name type="scientific">Camponotus floridanus</name>
    <name type="common">Florida carpenter ant</name>
    <dbReference type="NCBI Taxonomy" id="104421"/>
    <lineage>
        <taxon>Eukaryota</taxon>
        <taxon>Metazoa</taxon>
        <taxon>Ecdysozoa</taxon>
        <taxon>Arthropoda</taxon>
        <taxon>Hexapoda</taxon>
        <taxon>Insecta</taxon>
        <taxon>Pterygota</taxon>
        <taxon>Neoptera</taxon>
        <taxon>Endopterygota</taxon>
        <taxon>Hymenoptera</taxon>
        <taxon>Apocrita</taxon>
        <taxon>Aculeata</taxon>
        <taxon>Formicoidea</taxon>
        <taxon>Formicidae</taxon>
        <taxon>Formicinae</taxon>
        <taxon>Camponotus</taxon>
    </lineage>
</organism>
<dbReference type="Pfam" id="PF05485">
    <property type="entry name" value="THAP"/>
    <property type="match status" value="1"/>
</dbReference>
<evidence type="ECO:0000259" key="6">
    <source>
        <dbReference type="PROSITE" id="PS50950"/>
    </source>
</evidence>
<evidence type="ECO:0000313" key="7">
    <source>
        <dbReference type="EMBL" id="EFN73554.1"/>
    </source>
</evidence>
<feature type="domain" description="THAP-type" evidence="6">
    <location>
        <begin position="3"/>
        <end position="53"/>
    </location>
</feature>
<dbReference type="GO" id="GO:0008270">
    <property type="term" value="F:zinc ion binding"/>
    <property type="evidence" value="ECO:0007669"/>
    <property type="project" value="UniProtKB-KW"/>
</dbReference>
<name>E1ZZ35_CAMFO</name>
<evidence type="ECO:0000313" key="8">
    <source>
        <dbReference type="Proteomes" id="UP000000311"/>
    </source>
</evidence>
<dbReference type="SUPFAM" id="SSF57716">
    <property type="entry name" value="Glucocorticoid receptor-like (DNA-binding domain)"/>
    <property type="match status" value="1"/>
</dbReference>
<dbReference type="InParanoid" id="E1ZZ35"/>
<proteinExistence type="predicted"/>
<sequence length="53" mass="6063">TNIPGCSALNCNNSTEKGYVMKVFPRDKERRAKWAANVGQKNWNPINTSFLYE</sequence>
<evidence type="ECO:0000256" key="4">
    <source>
        <dbReference type="ARBA" id="ARBA00023125"/>
    </source>
</evidence>
<dbReference type="EMBL" id="GL435281">
    <property type="protein sequence ID" value="EFN73554.1"/>
    <property type="molecule type" value="Genomic_DNA"/>
</dbReference>
<evidence type="ECO:0000256" key="5">
    <source>
        <dbReference type="PROSITE-ProRule" id="PRU00309"/>
    </source>
</evidence>
<dbReference type="AlphaFoldDB" id="E1ZZ35"/>
<reference evidence="7 8" key="1">
    <citation type="journal article" date="2010" name="Science">
        <title>Genomic comparison of the ants Camponotus floridanus and Harpegnathos saltator.</title>
        <authorList>
            <person name="Bonasio R."/>
            <person name="Zhang G."/>
            <person name="Ye C."/>
            <person name="Mutti N.S."/>
            <person name="Fang X."/>
            <person name="Qin N."/>
            <person name="Donahue G."/>
            <person name="Yang P."/>
            <person name="Li Q."/>
            <person name="Li C."/>
            <person name="Zhang P."/>
            <person name="Huang Z."/>
            <person name="Berger S.L."/>
            <person name="Reinberg D."/>
            <person name="Wang J."/>
            <person name="Liebig J."/>
        </authorList>
    </citation>
    <scope>NUCLEOTIDE SEQUENCE [LARGE SCALE GENOMIC DNA]</scope>
    <source>
        <strain evidence="8">C129</strain>
    </source>
</reference>
<gene>
    <name evidence="7" type="ORF">EAG_11365</name>
</gene>
<evidence type="ECO:0000256" key="2">
    <source>
        <dbReference type="ARBA" id="ARBA00022771"/>
    </source>
</evidence>
<dbReference type="InterPro" id="IPR006612">
    <property type="entry name" value="THAP_Znf"/>
</dbReference>
<keyword evidence="1" id="KW-0479">Metal-binding</keyword>
<keyword evidence="4 5" id="KW-0238">DNA-binding</keyword>
<keyword evidence="3" id="KW-0862">Zinc</keyword>
<feature type="non-terminal residue" evidence="7">
    <location>
        <position position="53"/>
    </location>
</feature>